<keyword evidence="3 4" id="KW-0862">Zinc</keyword>
<dbReference type="InterPro" id="IPR000571">
    <property type="entry name" value="Znf_CCCH"/>
</dbReference>
<dbReference type="Proteomes" id="UP000616885">
    <property type="component" value="Unassembled WGS sequence"/>
</dbReference>
<gene>
    <name evidence="7" type="ORF">IM811_001750</name>
</gene>
<sequence>MFRGNSKRNGNGVCREFRRDGVCRYGVRCKFPHGPQTGDGRQSGSSQAQADRQRSGTGQRQSNQDVRWREWKQILTASASSFSRPSEDVARRFFSLALDLMSGDQGASQETIKALADDQGLKFIRDLADRHILKLRRTNLASASG</sequence>
<protein>
    <recommendedName>
        <fullName evidence="6">C3H1-type domain-containing protein</fullName>
    </recommendedName>
</protein>
<evidence type="ECO:0000256" key="4">
    <source>
        <dbReference type="PROSITE-ProRule" id="PRU00723"/>
    </source>
</evidence>
<feature type="region of interest" description="Disordered" evidence="5">
    <location>
        <begin position="33"/>
        <end position="66"/>
    </location>
</feature>
<dbReference type="SUPFAM" id="SSF90229">
    <property type="entry name" value="CCCH zinc finger"/>
    <property type="match status" value="1"/>
</dbReference>
<evidence type="ECO:0000256" key="3">
    <source>
        <dbReference type="ARBA" id="ARBA00022833"/>
    </source>
</evidence>
<feature type="domain" description="C3H1-type" evidence="6">
    <location>
        <begin position="8"/>
        <end position="36"/>
    </location>
</feature>
<evidence type="ECO:0000313" key="7">
    <source>
        <dbReference type="EMBL" id="KAF9760056.1"/>
    </source>
</evidence>
<name>A0A8H7TW14_BIOOC</name>
<dbReference type="PROSITE" id="PS50103">
    <property type="entry name" value="ZF_C3H1"/>
    <property type="match status" value="1"/>
</dbReference>
<evidence type="ECO:0000313" key="8">
    <source>
        <dbReference type="Proteomes" id="UP000616885"/>
    </source>
</evidence>
<dbReference type="Pfam" id="PF00642">
    <property type="entry name" value="zf-CCCH"/>
    <property type="match status" value="1"/>
</dbReference>
<organism evidence="7 8">
    <name type="scientific">Bionectria ochroleuca</name>
    <name type="common">Gliocladium roseum</name>
    <dbReference type="NCBI Taxonomy" id="29856"/>
    <lineage>
        <taxon>Eukaryota</taxon>
        <taxon>Fungi</taxon>
        <taxon>Dikarya</taxon>
        <taxon>Ascomycota</taxon>
        <taxon>Pezizomycotina</taxon>
        <taxon>Sordariomycetes</taxon>
        <taxon>Hypocreomycetidae</taxon>
        <taxon>Hypocreales</taxon>
        <taxon>Bionectriaceae</taxon>
        <taxon>Clonostachys</taxon>
    </lineage>
</organism>
<feature type="zinc finger region" description="C3H1-type" evidence="4">
    <location>
        <begin position="8"/>
        <end position="36"/>
    </location>
</feature>
<evidence type="ECO:0000256" key="5">
    <source>
        <dbReference type="SAM" id="MobiDB-lite"/>
    </source>
</evidence>
<dbReference type="GO" id="GO:0008270">
    <property type="term" value="F:zinc ion binding"/>
    <property type="evidence" value="ECO:0007669"/>
    <property type="project" value="UniProtKB-KW"/>
</dbReference>
<proteinExistence type="predicted"/>
<reference evidence="7" key="1">
    <citation type="submission" date="2020-10" db="EMBL/GenBank/DDBJ databases">
        <title>High-Quality Genome Resource of Clonostachys rosea strain S41 by Oxford Nanopore Long-Read Sequencing.</title>
        <authorList>
            <person name="Wang H."/>
        </authorList>
    </citation>
    <scope>NUCLEOTIDE SEQUENCE</scope>
    <source>
        <strain evidence="7">S41</strain>
    </source>
</reference>
<dbReference type="InterPro" id="IPR036855">
    <property type="entry name" value="Znf_CCCH_sf"/>
</dbReference>
<accession>A0A8H7TW14</accession>
<evidence type="ECO:0000256" key="1">
    <source>
        <dbReference type="ARBA" id="ARBA00022723"/>
    </source>
</evidence>
<evidence type="ECO:0000259" key="6">
    <source>
        <dbReference type="PROSITE" id="PS50103"/>
    </source>
</evidence>
<keyword evidence="2 4" id="KW-0863">Zinc-finger</keyword>
<evidence type="ECO:0000256" key="2">
    <source>
        <dbReference type="ARBA" id="ARBA00022771"/>
    </source>
</evidence>
<dbReference type="Gene3D" id="4.10.1000.10">
    <property type="entry name" value="Zinc finger, CCCH-type"/>
    <property type="match status" value="1"/>
</dbReference>
<dbReference type="AlphaFoldDB" id="A0A8H7TW14"/>
<feature type="compositionally biased region" description="Polar residues" evidence="5">
    <location>
        <begin position="39"/>
        <end position="65"/>
    </location>
</feature>
<dbReference type="EMBL" id="JADCTT010000001">
    <property type="protein sequence ID" value="KAF9760056.1"/>
    <property type="molecule type" value="Genomic_DNA"/>
</dbReference>
<keyword evidence="1 4" id="KW-0479">Metal-binding</keyword>
<comment type="caution">
    <text evidence="7">The sequence shown here is derived from an EMBL/GenBank/DDBJ whole genome shotgun (WGS) entry which is preliminary data.</text>
</comment>